<dbReference type="SUPFAM" id="SSF55681">
    <property type="entry name" value="Class II aaRS and biotin synthetases"/>
    <property type="match status" value="1"/>
</dbReference>
<dbReference type="GO" id="GO:0000049">
    <property type="term" value="F:tRNA binding"/>
    <property type="evidence" value="ECO:0007669"/>
    <property type="project" value="InterPro"/>
</dbReference>
<dbReference type="InterPro" id="IPR010978">
    <property type="entry name" value="tRNA-bd_arm"/>
</dbReference>
<dbReference type="Pfam" id="PF02912">
    <property type="entry name" value="Phe_tRNA-synt_N"/>
    <property type="match status" value="1"/>
</dbReference>
<keyword evidence="3" id="KW-0547">Nucleotide-binding</keyword>
<dbReference type="InterPro" id="IPR004188">
    <property type="entry name" value="Phe-tRNA_ligase_II_N"/>
</dbReference>
<comment type="catalytic activity">
    <reaction evidence="7">
        <text>tRNA(Phe) + L-phenylalanine + ATP = L-phenylalanyl-tRNA(Phe) + AMP + diphosphate + H(+)</text>
        <dbReference type="Rhea" id="RHEA:19413"/>
        <dbReference type="Rhea" id="RHEA-COMP:9668"/>
        <dbReference type="Rhea" id="RHEA-COMP:9699"/>
        <dbReference type="ChEBI" id="CHEBI:15378"/>
        <dbReference type="ChEBI" id="CHEBI:30616"/>
        <dbReference type="ChEBI" id="CHEBI:33019"/>
        <dbReference type="ChEBI" id="CHEBI:58095"/>
        <dbReference type="ChEBI" id="CHEBI:78442"/>
        <dbReference type="ChEBI" id="CHEBI:78531"/>
        <dbReference type="ChEBI" id="CHEBI:456215"/>
        <dbReference type="EC" id="6.1.1.20"/>
    </reaction>
</comment>
<dbReference type="PROSITE" id="PS50862">
    <property type="entry name" value="AA_TRNA_LIGASE_II"/>
    <property type="match status" value="1"/>
</dbReference>
<dbReference type="GO" id="GO:0005524">
    <property type="term" value="F:ATP binding"/>
    <property type="evidence" value="ECO:0007669"/>
    <property type="project" value="UniProtKB-KW"/>
</dbReference>
<accession>A0A0G0LCI2</accession>
<dbReference type="GO" id="GO:0005737">
    <property type="term" value="C:cytoplasm"/>
    <property type="evidence" value="ECO:0007669"/>
    <property type="project" value="InterPro"/>
</dbReference>
<evidence type="ECO:0000313" key="9">
    <source>
        <dbReference type="EMBL" id="KKQ50356.1"/>
    </source>
</evidence>
<evidence type="ECO:0000256" key="7">
    <source>
        <dbReference type="ARBA" id="ARBA00049255"/>
    </source>
</evidence>
<dbReference type="Gene3D" id="3.30.930.10">
    <property type="entry name" value="Bira Bifunctional Protein, Domain 2"/>
    <property type="match status" value="1"/>
</dbReference>
<keyword evidence="5" id="KW-0648">Protein biosynthesis</keyword>
<dbReference type="InterPro" id="IPR006195">
    <property type="entry name" value="aa-tRNA-synth_II"/>
</dbReference>
<proteinExistence type="predicted"/>
<comment type="caution">
    <text evidence="9">The sequence shown here is derived from an EMBL/GenBank/DDBJ whole genome shotgun (WGS) entry which is preliminary data.</text>
</comment>
<dbReference type="SUPFAM" id="SSF46589">
    <property type="entry name" value="tRNA-binding arm"/>
    <property type="match status" value="1"/>
</dbReference>
<evidence type="ECO:0000256" key="3">
    <source>
        <dbReference type="ARBA" id="ARBA00022741"/>
    </source>
</evidence>
<dbReference type="PANTHER" id="PTHR11538:SF41">
    <property type="entry name" value="PHENYLALANINE--TRNA LIGASE, MITOCHONDRIAL"/>
    <property type="match status" value="1"/>
</dbReference>
<evidence type="ECO:0000256" key="5">
    <source>
        <dbReference type="ARBA" id="ARBA00022917"/>
    </source>
</evidence>
<organism evidence="9 10">
    <name type="scientific">Candidatus Shapirobacteria bacterium GW2011_GWE1_38_10</name>
    <dbReference type="NCBI Taxonomy" id="1618488"/>
    <lineage>
        <taxon>Bacteria</taxon>
        <taxon>Candidatus Shapironibacteriota</taxon>
    </lineage>
</organism>
<evidence type="ECO:0000256" key="4">
    <source>
        <dbReference type="ARBA" id="ARBA00022840"/>
    </source>
</evidence>
<keyword evidence="4" id="KW-0067">ATP-binding</keyword>
<dbReference type="EC" id="6.1.1.20" evidence="1"/>
<dbReference type="InterPro" id="IPR002319">
    <property type="entry name" value="Phenylalanyl-tRNA_Synthase"/>
</dbReference>
<dbReference type="EMBL" id="LBTX01000006">
    <property type="protein sequence ID" value="KKQ50356.1"/>
    <property type="molecule type" value="Genomic_DNA"/>
</dbReference>
<dbReference type="Pfam" id="PF01409">
    <property type="entry name" value="tRNA-synt_2d"/>
    <property type="match status" value="1"/>
</dbReference>
<evidence type="ECO:0000256" key="2">
    <source>
        <dbReference type="ARBA" id="ARBA00022598"/>
    </source>
</evidence>
<sequence>MDLNTLKTQFEQDKQNHPEKIQLDWLGRNGKLNTFFSNLNIEDKKILGQKFNQFKIEIENYIDLQLSKILDNAIKHPTKKFSQNIISLPKVGHLHPITQTERQLNEVFRKLGFSIYSSPEIVTDEFNFTRLNVPQNHPARDMQDTIYIKEPEYLLRTQTSTIESYLLQAESKNLPIRTAFPGSVYRNEKVNRSNHFVFHQYQAVVVDKGITMKDLIGTMDLMFKTLYGSKVVVRYRCKYYPEVEPGVGPDMQCFSCHGRGCPLCKYAGWIEMGGSGMIHPKVLEAAGIDPKIWTGFAFGMGLDRWTMAQNDIKDIRTLRGGNLAYKPNL</sequence>
<evidence type="ECO:0000256" key="1">
    <source>
        <dbReference type="ARBA" id="ARBA00012814"/>
    </source>
</evidence>
<dbReference type="Proteomes" id="UP000034231">
    <property type="component" value="Unassembled WGS sequence"/>
</dbReference>
<protein>
    <recommendedName>
        <fullName evidence="1">phenylalanine--tRNA ligase</fullName>
        <ecNumber evidence="1">6.1.1.20</ecNumber>
    </recommendedName>
</protein>
<dbReference type="InterPro" id="IPR045864">
    <property type="entry name" value="aa-tRNA-synth_II/BPL/LPL"/>
</dbReference>
<dbReference type="PATRIC" id="fig|1618488.3.peg.310"/>
<keyword evidence="2 9" id="KW-0436">Ligase</keyword>
<dbReference type="AlphaFoldDB" id="A0A0G0LCI2"/>
<dbReference type="GO" id="GO:0004826">
    <property type="term" value="F:phenylalanine-tRNA ligase activity"/>
    <property type="evidence" value="ECO:0007669"/>
    <property type="project" value="UniProtKB-EC"/>
</dbReference>
<evidence type="ECO:0000259" key="8">
    <source>
        <dbReference type="PROSITE" id="PS50862"/>
    </source>
</evidence>
<dbReference type="PANTHER" id="PTHR11538">
    <property type="entry name" value="PHENYLALANYL-TRNA SYNTHETASE"/>
    <property type="match status" value="1"/>
</dbReference>
<keyword evidence="6" id="KW-0030">Aminoacyl-tRNA synthetase</keyword>
<dbReference type="GO" id="GO:0006432">
    <property type="term" value="P:phenylalanyl-tRNA aminoacylation"/>
    <property type="evidence" value="ECO:0007669"/>
    <property type="project" value="InterPro"/>
</dbReference>
<evidence type="ECO:0000313" key="10">
    <source>
        <dbReference type="Proteomes" id="UP000034231"/>
    </source>
</evidence>
<gene>
    <name evidence="9" type="ORF">US68_C0006G0036</name>
</gene>
<name>A0A0G0LCI2_9BACT</name>
<feature type="domain" description="Aminoacyl-transfer RNA synthetases class-II family profile" evidence="8">
    <location>
        <begin position="101"/>
        <end position="327"/>
    </location>
</feature>
<reference evidence="9 10" key="1">
    <citation type="journal article" date="2015" name="Nature">
        <title>rRNA introns, odd ribosomes, and small enigmatic genomes across a large radiation of phyla.</title>
        <authorList>
            <person name="Brown C.T."/>
            <person name="Hug L.A."/>
            <person name="Thomas B.C."/>
            <person name="Sharon I."/>
            <person name="Castelle C.J."/>
            <person name="Singh A."/>
            <person name="Wilkins M.J."/>
            <person name="Williams K.H."/>
            <person name="Banfield J.F."/>
        </authorList>
    </citation>
    <scope>NUCLEOTIDE SEQUENCE [LARGE SCALE GENOMIC DNA]</scope>
</reference>
<dbReference type="CDD" id="cd00496">
    <property type="entry name" value="PheRS_alpha_core"/>
    <property type="match status" value="1"/>
</dbReference>
<evidence type="ECO:0000256" key="6">
    <source>
        <dbReference type="ARBA" id="ARBA00023146"/>
    </source>
</evidence>